<dbReference type="EMBL" id="BJYT01000009">
    <property type="protein sequence ID" value="GEO10177.1"/>
    <property type="molecule type" value="Genomic_DNA"/>
</dbReference>
<gene>
    <name evidence="1" type="ORF">SAE01_26730</name>
</gene>
<dbReference type="RefSeq" id="WP_147204284.1">
    <property type="nucleotide sequence ID" value="NZ_BJYT01000009.1"/>
</dbReference>
<accession>A0A512BE97</accession>
<name>A0A512BE97_9BACT</name>
<protein>
    <submittedName>
        <fullName evidence="1">Uncharacterized protein</fullName>
    </submittedName>
</protein>
<dbReference type="AlphaFoldDB" id="A0A512BE97"/>
<organism evidence="1 2">
    <name type="scientific">Segetibacter aerophilus</name>
    <dbReference type="NCBI Taxonomy" id="670293"/>
    <lineage>
        <taxon>Bacteria</taxon>
        <taxon>Pseudomonadati</taxon>
        <taxon>Bacteroidota</taxon>
        <taxon>Chitinophagia</taxon>
        <taxon>Chitinophagales</taxon>
        <taxon>Chitinophagaceae</taxon>
        <taxon>Segetibacter</taxon>
    </lineage>
</organism>
<proteinExistence type="predicted"/>
<evidence type="ECO:0000313" key="1">
    <source>
        <dbReference type="EMBL" id="GEO10177.1"/>
    </source>
</evidence>
<dbReference type="Proteomes" id="UP000321513">
    <property type="component" value="Unassembled WGS sequence"/>
</dbReference>
<comment type="caution">
    <text evidence="1">The sequence shown here is derived from an EMBL/GenBank/DDBJ whole genome shotgun (WGS) entry which is preliminary data.</text>
</comment>
<evidence type="ECO:0000313" key="2">
    <source>
        <dbReference type="Proteomes" id="UP000321513"/>
    </source>
</evidence>
<keyword evidence="2" id="KW-1185">Reference proteome</keyword>
<sequence length="92" mass="10900">MDKFQDFENWLKANHKLNWRENLAAMNLIDKILMVPDLEKVSSISILNQLLSALRNNISFGGKSKTEKDREIKSFKLFIQYKEEKLQKEKEV</sequence>
<reference evidence="1 2" key="1">
    <citation type="submission" date="2019-07" db="EMBL/GenBank/DDBJ databases">
        <title>Whole genome shotgun sequence of Segetibacter aerophilus NBRC 106135.</title>
        <authorList>
            <person name="Hosoyama A."/>
            <person name="Uohara A."/>
            <person name="Ohji S."/>
            <person name="Ichikawa N."/>
        </authorList>
    </citation>
    <scope>NUCLEOTIDE SEQUENCE [LARGE SCALE GENOMIC DNA]</scope>
    <source>
        <strain evidence="1 2">NBRC 106135</strain>
    </source>
</reference>